<dbReference type="InterPro" id="IPR001789">
    <property type="entry name" value="Sig_transdc_resp-reg_receiver"/>
</dbReference>
<evidence type="ECO:0000313" key="4">
    <source>
        <dbReference type="EMBL" id="MBB5720925.1"/>
    </source>
</evidence>
<sequence>MDGTEGLFLHQPATARRPLLGLTVLVVEDSRFASEAIRLLCLRSGARIRRADSLSHAERHLRIYRPCVMIVDVGLPDGSGLKLIKDMANASPRIDVILGTSGDDTLAGDVMDSGADGFLAKPILSLTAFQDAILAHLPQDRQPPGPRLLSDEQVKPDMIAFHDDLSHVAQVLDGGQELAAIDYVTQFLGGVARSVSDPDLGAAVNALALRRSNGEPLKPQIAQLAALVQARLASADFM</sequence>
<evidence type="ECO:0000313" key="5">
    <source>
        <dbReference type="Proteomes" id="UP000535415"/>
    </source>
</evidence>
<organism evidence="4 5">
    <name type="scientific">Yoonia ponticola</name>
    <dbReference type="NCBI Taxonomy" id="1524255"/>
    <lineage>
        <taxon>Bacteria</taxon>
        <taxon>Pseudomonadati</taxon>
        <taxon>Pseudomonadota</taxon>
        <taxon>Alphaproteobacteria</taxon>
        <taxon>Rhodobacterales</taxon>
        <taxon>Paracoccaceae</taxon>
        <taxon>Yoonia</taxon>
    </lineage>
</organism>
<dbReference type="RefSeq" id="WP_183525086.1">
    <property type="nucleotide sequence ID" value="NZ_JACIJM010000001.1"/>
</dbReference>
<dbReference type="Pfam" id="PF00072">
    <property type="entry name" value="Response_reg"/>
    <property type="match status" value="1"/>
</dbReference>
<comment type="caution">
    <text evidence="4">The sequence shown here is derived from an EMBL/GenBank/DDBJ whole genome shotgun (WGS) entry which is preliminary data.</text>
</comment>
<dbReference type="PANTHER" id="PTHR44591">
    <property type="entry name" value="STRESS RESPONSE REGULATOR PROTEIN 1"/>
    <property type="match status" value="1"/>
</dbReference>
<dbReference type="EMBL" id="JACIJM010000001">
    <property type="protein sequence ID" value="MBB5720925.1"/>
    <property type="molecule type" value="Genomic_DNA"/>
</dbReference>
<protein>
    <submittedName>
        <fullName evidence="4">Response regulator of citrate/malate metabolism</fullName>
    </submittedName>
</protein>
<dbReference type="AlphaFoldDB" id="A0A7W9EYA3"/>
<dbReference type="PROSITE" id="PS50110">
    <property type="entry name" value="RESPONSE_REGULATORY"/>
    <property type="match status" value="1"/>
</dbReference>
<evidence type="ECO:0000259" key="3">
    <source>
        <dbReference type="PROSITE" id="PS50110"/>
    </source>
</evidence>
<reference evidence="4 5" key="1">
    <citation type="submission" date="2020-08" db="EMBL/GenBank/DDBJ databases">
        <title>Genomic Encyclopedia of Type Strains, Phase IV (KMG-IV): sequencing the most valuable type-strain genomes for metagenomic binning, comparative biology and taxonomic classification.</title>
        <authorList>
            <person name="Goeker M."/>
        </authorList>
    </citation>
    <scope>NUCLEOTIDE SEQUENCE [LARGE SCALE GENOMIC DNA]</scope>
    <source>
        <strain evidence="4 5">DSM 101064</strain>
    </source>
</reference>
<feature type="modified residue" description="4-aspartylphosphate" evidence="2">
    <location>
        <position position="72"/>
    </location>
</feature>
<dbReference type="InterPro" id="IPR050595">
    <property type="entry name" value="Bact_response_regulator"/>
</dbReference>
<evidence type="ECO:0000256" key="1">
    <source>
        <dbReference type="ARBA" id="ARBA00022553"/>
    </source>
</evidence>
<accession>A0A7W9EYA3</accession>
<evidence type="ECO:0000256" key="2">
    <source>
        <dbReference type="PROSITE-ProRule" id="PRU00169"/>
    </source>
</evidence>
<name>A0A7W9EYA3_9RHOB</name>
<keyword evidence="1 2" id="KW-0597">Phosphoprotein</keyword>
<dbReference type="Gene3D" id="3.40.50.2300">
    <property type="match status" value="1"/>
</dbReference>
<gene>
    <name evidence="4" type="ORF">FHS72_000529</name>
</gene>
<dbReference type="Proteomes" id="UP000535415">
    <property type="component" value="Unassembled WGS sequence"/>
</dbReference>
<dbReference type="SMART" id="SM00448">
    <property type="entry name" value="REC"/>
    <property type="match status" value="1"/>
</dbReference>
<proteinExistence type="predicted"/>
<dbReference type="GO" id="GO:0000160">
    <property type="term" value="P:phosphorelay signal transduction system"/>
    <property type="evidence" value="ECO:0007669"/>
    <property type="project" value="InterPro"/>
</dbReference>
<feature type="domain" description="Response regulatory" evidence="3">
    <location>
        <begin position="23"/>
        <end position="136"/>
    </location>
</feature>
<keyword evidence="5" id="KW-1185">Reference proteome</keyword>
<dbReference type="InterPro" id="IPR011006">
    <property type="entry name" value="CheY-like_superfamily"/>
</dbReference>
<dbReference type="PANTHER" id="PTHR44591:SF25">
    <property type="entry name" value="CHEMOTAXIS TWO-COMPONENT RESPONSE REGULATOR"/>
    <property type="match status" value="1"/>
</dbReference>
<dbReference type="SUPFAM" id="SSF52172">
    <property type="entry name" value="CheY-like"/>
    <property type="match status" value="1"/>
</dbReference>
<dbReference type="CDD" id="cd00156">
    <property type="entry name" value="REC"/>
    <property type="match status" value="1"/>
</dbReference>